<comment type="caution">
    <text evidence="2">The sequence shown here is derived from an EMBL/GenBank/DDBJ whole genome shotgun (WGS) entry which is preliminary data.</text>
</comment>
<evidence type="ECO:0000313" key="3">
    <source>
        <dbReference type="Proteomes" id="UP001528411"/>
    </source>
</evidence>
<dbReference type="Proteomes" id="UP001528411">
    <property type="component" value="Unassembled WGS sequence"/>
</dbReference>
<dbReference type="PANTHER" id="PTHR35814:SF1">
    <property type="entry name" value="GLUTATHIONE S-TRANSFERASE-RELATED"/>
    <property type="match status" value="1"/>
</dbReference>
<evidence type="ECO:0000256" key="1">
    <source>
        <dbReference type="SAM" id="Phobius"/>
    </source>
</evidence>
<accession>A0ABT5FA19</accession>
<keyword evidence="1" id="KW-0812">Transmembrane</keyword>
<feature type="transmembrane region" description="Helical" evidence="1">
    <location>
        <begin position="50"/>
        <end position="72"/>
    </location>
</feature>
<keyword evidence="1" id="KW-0472">Membrane</keyword>
<dbReference type="InterPro" id="IPR001129">
    <property type="entry name" value="Membr-assoc_MAPEG"/>
</dbReference>
<sequence>MQLELIQFTSFYAGLLAFVYVVLSFRIILMRRKYQVGIGHGKQNELHRAIRVHGNFAEYVPLALLLMLLLELNQTESWLMHLLGLSLLIGRLFHALGLGKSAGTSVPRFVGGILTYTMMLVAAGLNIAMVY</sequence>
<feature type="transmembrane region" description="Helical" evidence="1">
    <location>
        <begin position="109"/>
        <end position="129"/>
    </location>
</feature>
<reference evidence="2 3" key="1">
    <citation type="submission" date="2023-01" db="EMBL/GenBank/DDBJ databases">
        <title>Psychrosphaera sp. nov., isolated from marine algae.</title>
        <authorList>
            <person name="Bayburt H."/>
            <person name="Choi B.J."/>
            <person name="Kim J.M."/>
            <person name="Choi D.G."/>
            <person name="Jeon C.O."/>
        </authorList>
    </citation>
    <scope>NUCLEOTIDE SEQUENCE [LARGE SCALE GENOMIC DNA]</scope>
    <source>
        <strain evidence="2 3">G1-22</strain>
    </source>
</reference>
<gene>
    <name evidence="2" type="ORF">PN838_05865</name>
</gene>
<evidence type="ECO:0000313" key="2">
    <source>
        <dbReference type="EMBL" id="MDC2888375.1"/>
    </source>
</evidence>
<dbReference type="Pfam" id="PF01124">
    <property type="entry name" value="MAPEG"/>
    <property type="match status" value="1"/>
</dbReference>
<name>A0ABT5FA19_9GAMM</name>
<dbReference type="RefSeq" id="WP_215962242.1">
    <property type="nucleotide sequence ID" value="NZ_JAQOMS010000002.1"/>
</dbReference>
<feature type="transmembrane region" description="Helical" evidence="1">
    <location>
        <begin position="6"/>
        <end position="29"/>
    </location>
</feature>
<proteinExistence type="predicted"/>
<dbReference type="PANTHER" id="PTHR35814">
    <property type="match status" value="1"/>
</dbReference>
<keyword evidence="3" id="KW-1185">Reference proteome</keyword>
<keyword evidence="1" id="KW-1133">Transmembrane helix</keyword>
<dbReference type="EMBL" id="JAQOMS010000002">
    <property type="protein sequence ID" value="MDC2888375.1"/>
    <property type="molecule type" value="Genomic_DNA"/>
</dbReference>
<organism evidence="2 3">
    <name type="scientific">Psychrosphaera algicola</name>
    <dbReference type="NCBI Taxonomy" id="3023714"/>
    <lineage>
        <taxon>Bacteria</taxon>
        <taxon>Pseudomonadati</taxon>
        <taxon>Pseudomonadota</taxon>
        <taxon>Gammaproteobacteria</taxon>
        <taxon>Alteromonadales</taxon>
        <taxon>Pseudoalteromonadaceae</taxon>
        <taxon>Psychrosphaera</taxon>
    </lineage>
</organism>
<protein>
    <submittedName>
        <fullName evidence="2">MAPEG family protein</fullName>
    </submittedName>
</protein>
<feature type="transmembrane region" description="Helical" evidence="1">
    <location>
        <begin position="78"/>
        <end position="97"/>
    </location>
</feature>